<protein>
    <submittedName>
        <fullName evidence="2">Chemotaxis protein CheW</fullName>
    </submittedName>
</protein>
<dbReference type="PROSITE" id="PS50851">
    <property type="entry name" value="CHEW"/>
    <property type="match status" value="1"/>
</dbReference>
<dbReference type="RefSeq" id="WP_146571423.1">
    <property type="nucleotide sequence ID" value="NZ_CP042306.1"/>
</dbReference>
<keyword evidence="3" id="KW-1185">Reference proteome</keyword>
<evidence type="ECO:0000313" key="2">
    <source>
        <dbReference type="EMBL" id="QDZ07693.1"/>
    </source>
</evidence>
<reference evidence="2 3" key="1">
    <citation type="submission" date="2019-07" db="EMBL/GenBank/DDBJ databases">
        <title>Full genome sequence of Sphingomonas sp. 4R-6-7(HKS19).</title>
        <authorList>
            <person name="Im W.-T."/>
        </authorList>
    </citation>
    <scope>NUCLEOTIDE SEQUENCE [LARGE SCALE GENOMIC DNA]</scope>
    <source>
        <strain evidence="2 3">HKS19</strain>
    </source>
</reference>
<evidence type="ECO:0000259" key="1">
    <source>
        <dbReference type="PROSITE" id="PS50851"/>
    </source>
</evidence>
<dbReference type="GO" id="GO:0007165">
    <property type="term" value="P:signal transduction"/>
    <property type="evidence" value="ECO:0007669"/>
    <property type="project" value="InterPro"/>
</dbReference>
<gene>
    <name evidence="2" type="ORF">FPZ24_09480</name>
</gene>
<sequence>MNEQLFLIAHIAGRGVAIDSAQVESVVDIGHVTPTPRVARHIRGLAALRSRVVTVIDTHAALGLPPIGIAGSRAVITVIDGHHYAVLVDSLEDVAPFEAAPLPSGIALDAGWRRAGCGEIERDGEPILAIDLTALIHGPQNDAVTVN</sequence>
<feature type="domain" description="CheW-like" evidence="1">
    <location>
        <begin position="3"/>
        <end position="141"/>
    </location>
</feature>
<dbReference type="InterPro" id="IPR002545">
    <property type="entry name" value="CheW-lke_dom"/>
</dbReference>
<dbReference type="OrthoDB" id="7390823at2"/>
<proteinExistence type="predicted"/>
<dbReference type="Gene3D" id="2.30.30.40">
    <property type="entry name" value="SH3 Domains"/>
    <property type="match status" value="1"/>
</dbReference>
<dbReference type="Gene3D" id="2.40.50.180">
    <property type="entry name" value="CheA-289, Domain 4"/>
    <property type="match status" value="1"/>
</dbReference>
<dbReference type="SMART" id="SM00260">
    <property type="entry name" value="CheW"/>
    <property type="match status" value="1"/>
</dbReference>
<dbReference type="Proteomes" id="UP000315673">
    <property type="component" value="Chromosome"/>
</dbReference>
<dbReference type="InterPro" id="IPR036061">
    <property type="entry name" value="CheW-like_dom_sf"/>
</dbReference>
<evidence type="ECO:0000313" key="3">
    <source>
        <dbReference type="Proteomes" id="UP000315673"/>
    </source>
</evidence>
<name>A0A5B8LHV6_9SPHN</name>
<organism evidence="2 3">
    <name type="scientific">Sphingomonas panacisoli</name>
    <dbReference type="NCBI Taxonomy" id="1813879"/>
    <lineage>
        <taxon>Bacteria</taxon>
        <taxon>Pseudomonadati</taxon>
        <taxon>Pseudomonadota</taxon>
        <taxon>Alphaproteobacteria</taxon>
        <taxon>Sphingomonadales</taxon>
        <taxon>Sphingomonadaceae</taxon>
        <taxon>Sphingomonas</taxon>
    </lineage>
</organism>
<dbReference type="Pfam" id="PF01584">
    <property type="entry name" value="CheW"/>
    <property type="match status" value="1"/>
</dbReference>
<dbReference type="AlphaFoldDB" id="A0A5B8LHV6"/>
<dbReference type="GO" id="GO:0006935">
    <property type="term" value="P:chemotaxis"/>
    <property type="evidence" value="ECO:0007669"/>
    <property type="project" value="InterPro"/>
</dbReference>
<dbReference type="EMBL" id="CP042306">
    <property type="protein sequence ID" value="QDZ07693.1"/>
    <property type="molecule type" value="Genomic_DNA"/>
</dbReference>
<dbReference type="KEGG" id="spai:FPZ24_09480"/>
<dbReference type="SUPFAM" id="SSF50341">
    <property type="entry name" value="CheW-like"/>
    <property type="match status" value="1"/>
</dbReference>
<accession>A0A5B8LHV6</accession>